<dbReference type="InterPro" id="IPR040361">
    <property type="entry name" value="TPD1"/>
</dbReference>
<keyword evidence="3" id="KW-1185">Reference proteome</keyword>
<organism evidence="2 3">
    <name type="scientific">Quillaja saponaria</name>
    <name type="common">Soap bark tree</name>
    <dbReference type="NCBI Taxonomy" id="32244"/>
    <lineage>
        <taxon>Eukaryota</taxon>
        <taxon>Viridiplantae</taxon>
        <taxon>Streptophyta</taxon>
        <taxon>Embryophyta</taxon>
        <taxon>Tracheophyta</taxon>
        <taxon>Spermatophyta</taxon>
        <taxon>Magnoliopsida</taxon>
        <taxon>eudicotyledons</taxon>
        <taxon>Gunneridae</taxon>
        <taxon>Pentapetalae</taxon>
        <taxon>rosids</taxon>
        <taxon>fabids</taxon>
        <taxon>Fabales</taxon>
        <taxon>Quillajaceae</taxon>
        <taxon>Quillaja</taxon>
    </lineage>
</organism>
<evidence type="ECO:0000313" key="3">
    <source>
        <dbReference type="Proteomes" id="UP001163823"/>
    </source>
</evidence>
<proteinExistence type="predicted"/>
<name>A0AAD7P986_QUISA</name>
<dbReference type="Proteomes" id="UP001163823">
    <property type="component" value="Chromosome 13"/>
</dbReference>
<reference evidence="2" key="1">
    <citation type="journal article" date="2023" name="Science">
        <title>Elucidation of the pathway for biosynthesis of saponin adjuvants from the soapbark tree.</title>
        <authorList>
            <person name="Reed J."/>
            <person name="Orme A."/>
            <person name="El-Demerdash A."/>
            <person name="Owen C."/>
            <person name="Martin L.B.B."/>
            <person name="Misra R.C."/>
            <person name="Kikuchi S."/>
            <person name="Rejzek M."/>
            <person name="Martin A.C."/>
            <person name="Harkess A."/>
            <person name="Leebens-Mack J."/>
            <person name="Louveau T."/>
            <person name="Stephenson M.J."/>
            <person name="Osbourn A."/>
        </authorList>
    </citation>
    <scope>NUCLEOTIDE SEQUENCE</scope>
    <source>
        <strain evidence="2">S10</strain>
    </source>
</reference>
<evidence type="ECO:0000313" key="2">
    <source>
        <dbReference type="EMBL" id="KAJ7946425.1"/>
    </source>
</evidence>
<sequence length="179" mass="19284">MDAVLVLLGSPKAQKACIVSLAAILIVLLHVRELIHLEGGSETCIKRMALSKANSSTANVPRKLLQSADEGDMNRIGTSCSKDDIVIYQGQTSPLPNGIPSYTVEILNMCASDCSIANIHVRCGWFSSARLVNPRVFRRLDFDDCLVNSGEPLGPGESLSFEYANTYSYPLSVSSVSCS</sequence>
<dbReference type="AlphaFoldDB" id="A0AAD7P986"/>
<gene>
    <name evidence="2" type="ORF">O6P43_031362</name>
</gene>
<accession>A0AAD7P986</accession>
<dbReference type="PANTHER" id="PTHR33184">
    <property type="entry name" value="PROTEIN TAPETUM DETERMINANT 1-LIKE-RELATED"/>
    <property type="match status" value="1"/>
</dbReference>
<dbReference type="KEGG" id="qsa:O6P43_031362"/>
<dbReference type="Pfam" id="PF24068">
    <property type="entry name" value="TPD1_C"/>
    <property type="match status" value="1"/>
</dbReference>
<comment type="caution">
    <text evidence="2">The sequence shown here is derived from an EMBL/GenBank/DDBJ whole genome shotgun (WGS) entry which is preliminary data.</text>
</comment>
<evidence type="ECO:0000256" key="1">
    <source>
        <dbReference type="ARBA" id="ARBA00022729"/>
    </source>
</evidence>
<dbReference type="GO" id="GO:0001709">
    <property type="term" value="P:cell fate determination"/>
    <property type="evidence" value="ECO:0007669"/>
    <property type="project" value="TreeGrafter"/>
</dbReference>
<dbReference type="PANTHER" id="PTHR33184:SF61">
    <property type="entry name" value="TPD1 PROTEIN HOMOLOG 1"/>
    <property type="match status" value="1"/>
</dbReference>
<protein>
    <submittedName>
        <fullName evidence="2">Tapetum determinant 1</fullName>
    </submittedName>
</protein>
<dbReference type="EMBL" id="JARAOO010000013">
    <property type="protein sequence ID" value="KAJ7946425.1"/>
    <property type="molecule type" value="Genomic_DNA"/>
</dbReference>
<keyword evidence="1" id="KW-0732">Signal</keyword>